<organism evidence="6 7">
    <name type="scientific">Cellvibrio zantedeschiae</name>
    <dbReference type="NCBI Taxonomy" id="1237077"/>
    <lineage>
        <taxon>Bacteria</taxon>
        <taxon>Pseudomonadati</taxon>
        <taxon>Pseudomonadota</taxon>
        <taxon>Gammaproteobacteria</taxon>
        <taxon>Cellvibrionales</taxon>
        <taxon>Cellvibrionaceae</taxon>
        <taxon>Cellvibrio</taxon>
    </lineage>
</organism>
<feature type="active site" evidence="4">
    <location>
        <position position="137"/>
    </location>
</feature>
<evidence type="ECO:0000313" key="7">
    <source>
        <dbReference type="Proteomes" id="UP000619761"/>
    </source>
</evidence>
<dbReference type="Gene3D" id="3.40.50.180">
    <property type="entry name" value="Methylesterase CheB, C-terminal domain"/>
    <property type="match status" value="1"/>
</dbReference>
<dbReference type="InterPro" id="IPR035909">
    <property type="entry name" value="CheB_C"/>
</dbReference>
<dbReference type="EC" id="3.1.1.61" evidence="2"/>
<evidence type="ECO:0000256" key="2">
    <source>
        <dbReference type="ARBA" id="ARBA00039140"/>
    </source>
</evidence>
<dbReference type="EMBL" id="BMYZ01000003">
    <property type="protein sequence ID" value="GGY82595.1"/>
    <property type="molecule type" value="Genomic_DNA"/>
</dbReference>
<dbReference type="InterPro" id="IPR000673">
    <property type="entry name" value="Sig_transdc_resp-reg_Me-estase"/>
</dbReference>
<keyword evidence="4" id="KW-0145">Chemotaxis</keyword>
<comment type="catalytic activity">
    <reaction evidence="3">
        <text>[protein]-L-glutamate 5-O-methyl ester + H2O = L-glutamyl-[protein] + methanol + H(+)</text>
        <dbReference type="Rhea" id="RHEA:23236"/>
        <dbReference type="Rhea" id="RHEA-COMP:10208"/>
        <dbReference type="Rhea" id="RHEA-COMP:10311"/>
        <dbReference type="ChEBI" id="CHEBI:15377"/>
        <dbReference type="ChEBI" id="CHEBI:15378"/>
        <dbReference type="ChEBI" id="CHEBI:17790"/>
        <dbReference type="ChEBI" id="CHEBI:29973"/>
        <dbReference type="ChEBI" id="CHEBI:82795"/>
        <dbReference type="EC" id="3.1.1.61"/>
    </reaction>
</comment>
<dbReference type="Pfam" id="PF01339">
    <property type="entry name" value="CheB_methylest"/>
    <property type="match status" value="1"/>
</dbReference>
<dbReference type="PANTHER" id="PTHR42872">
    <property type="entry name" value="PROTEIN-GLUTAMATE METHYLESTERASE/PROTEIN-GLUTAMINE GLUTAMINASE"/>
    <property type="match status" value="1"/>
</dbReference>
<dbReference type="PANTHER" id="PTHR42872:SF6">
    <property type="entry name" value="PROTEIN-GLUTAMATE METHYLESTERASE_PROTEIN-GLUTAMINE GLUTAMINASE"/>
    <property type="match status" value="1"/>
</dbReference>
<dbReference type="RefSeq" id="WP_229837969.1">
    <property type="nucleotide sequence ID" value="NZ_BMYZ01000003.1"/>
</dbReference>
<comment type="caution">
    <text evidence="6">The sequence shown here is derived from an EMBL/GenBank/DDBJ whole genome shotgun (WGS) entry which is preliminary data.</text>
</comment>
<reference evidence="7" key="1">
    <citation type="journal article" date="2019" name="Int. J. Syst. Evol. Microbiol.">
        <title>The Global Catalogue of Microorganisms (GCM) 10K type strain sequencing project: providing services to taxonomists for standard genome sequencing and annotation.</title>
        <authorList>
            <consortium name="The Broad Institute Genomics Platform"/>
            <consortium name="The Broad Institute Genome Sequencing Center for Infectious Disease"/>
            <person name="Wu L."/>
            <person name="Ma J."/>
        </authorList>
    </citation>
    <scope>NUCLEOTIDE SEQUENCE [LARGE SCALE GENOMIC DNA]</scope>
    <source>
        <strain evidence="7">KCTC 32239</strain>
    </source>
</reference>
<gene>
    <name evidence="6" type="primary">chpB</name>
    <name evidence="6" type="ORF">GCM10011613_29290</name>
</gene>
<dbReference type="Proteomes" id="UP000619761">
    <property type="component" value="Unassembled WGS sequence"/>
</dbReference>
<protein>
    <recommendedName>
        <fullName evidence="2">protein-glutamate methylesterase</fullName>
        <ecNumber evidence="2">3.1.1.61</ecNumber>
    </recommendedName>
</protein>
<evidence type="ECO:0000256" key="4">
    <source>
        <dbReference type="PROSITE-ProRule" id="PRU00050"/>
    </source>
</evidence>
<accession>A0ABQ3BA27</accession>
<sequence>MSGLSIGILVDSPLKQQYLGNMVVQAGHKIGFAWSLSASSVLPGIQQNVDAWVVDVNEPDDGDETNSQKMALSAFIDNLLEQTSVPVIVNDAAELTQSSADYNNWVRRMLQRLERLSGDINLQASGGASEVWVLGASTGGPAAVKDFLKQLPPELNVAFVYVQHIDSGQAETLVKMMSSAGRYSVSIARQGSVLSDNTITLVTADRSVSIHDNGTLVVGKNPWGGCYSPSIDQVTANVARVYRQRSGIIIFSGMGDDGAASCRLIKQQGGKVWVQSPEQSTISSMPEAAIATGTVSFTGTPPELADALARLKSPRSIKQYS</sequence>
<dbReference type="PROSITE" id="PS50122">
    <property type="entry name" value="CHEB"/>
    <property type="match status" value="1"/>
</dbReference>
<evidence type="ECO:0000259" key="5">
    <source>
        <dbReference type="PROSITE" id="PS50122"/>
    </source>
</evidence>
<dbReference type="SUPFAM" id="SSF52738">
    <property type="entry name" value="Methylesterase CheB, C-terminal domain"/>
    <property type="match status" value="1"/>
</dbReference>
<feature type="active site" evidence="4">
    <location>
        <position position="257"/>
    </location>
</feature>
<name>A0ABQ3BA27_9GAMM</name>
<evidence type="ECO:0000313" key="6">
    <source>
        <dbReference type="EMBL" id="GGY82595.1"/>
    </source>
</evidence>
<proteinExistence type="predicted"/>
<feature type="active site" evidence="4">
    <location>
        <position position="164"/>
    </location>
</feature>
<evidence type="ECO:0000256" key="3">
    <source>
        <dbReference type="ARBA" id="ARBA00048267"/>
    </source>
</evidence>
<feature type="domain" description="CheB-type methylesterase" evidence="5">
    <location>
        <begin position="125"/>
        <end position="296"/>
    </location>
</feature>
<keyword evidence="1 4" id="KW-0378">Hydrolase</keyword>
<keyword evidence="7" id="KW-1185">Reference proteome</keyword>
<evidence type="ECO:0000256" key="1">
    <source>
        <dbReference type="ARBA" id="ARBA00022801"/>
    </source>
</evidence>